<proteinExistence type="predicted"/>
<organism evidence="1 2">
    <name type="scientific">Phlebiopsis gigantea (strain 11061_1 CR5-6)</name>
    <name type="common">White-rot fungus</name>
    <name type="synonym">Peniophora gigantea</name>
    <dbReference type="NCBI Taxonomy" id="745531"/>
    <lineage>
        <taxon>Eukaryota</taxon>
        <taxon>Fungi</taxon>
        <taxon>Dikarya</taxon>
        <taxon>Basidiomycota</taxon>
        <taxon>Agaricomycotina</taxon>
        <taxon>Agaricomycetes</taxon>
        <taxon>Polyporales</taxon>
        <taxon>Phanerochaetaceae</taxon>
        <taxon>Phlebiopsis</taxon>
    </lineage>
</organism>
<gene>
    <name evidence="1" type="ORF">PHLGIDRAFT_14342</name>
</gene>
<name>A0A0C3NL23_PHLG1</name>
<dbReference type="Proteomes" id="UP000053257">
    <property type="component" value="Unassembled WGS sequence"/>
</dbReference>
<keyword evidence="2" id="KW-1185">Reference proteome</keyword>
<evidence type="ECO:0000313" key="1">
    <source>
        <dbReference type="EMBL" id="KIP05729.1"/>
    </source>
</evidence>
<evidence type="ECO:0000313" key="2">
    <source>
        <dbReference type="Proteomes" id="UP000053257"/>
    </source>
</evidence>
<dbReference type="HOGENOM" id="CLU_1058104_0_0_1"/>
<reference evidence="1 2" key="1">
    <citation type="journal article" date="2014" name="PLoS Genet.">
        <title>Analysis of the Phlebiopsis gigantea genome, transcriptome and secretome provides insight into its pioneer colonization strategies of wood.</title>
        <authorList>
            <person name="Hori C."/>
            <person name="Ishida T."/>
            <person name="Igarashi K."/>
            <person name="Samejima M."/>
            <person name="Suzuki H."/>
            <person name="Master E."/>
            <person name="Ferreira P."/>
            <person name="Ruiz-Duenas F.J."/>
            <person name="Held B."/>
            <person name="Canessa P."/>
            <person name="Larrondo L.F."/>
            <person name="Schmoll M."/>
            <person name="Druzhinina I.S."/>
            <person name="Kubicek C.P."/>
            <person name="Gaskell J.A."/>
            <person name="Kersten P."/>
            <person name="St John F."/>
            <person name="Glasner J."/>
            <person name="Sabat G."/>
            <person name="Splinter BonDurant S."/>
            <person name="Syed K."/>
            <person name="Yadav J."/>
            <person name="Mgbeahuruike A.C."/>
            <person name="Kovalchuk A."/>
            <person name="Asiegbu F.O."/>
            <person name="Lackner G."/>
            <person name="Hoffmeister D."/>
            <person name="Rencoret J."/>
            <person name="Gutierrez A."/>
            <person name="Sun H."/>
            <person name="Lindquist E."/>
            <person name="Barry K."/>
            <person name="Riley R."/>
            <person name="Grigoriev I.V."/>
            <person name="Henrissat B."/>
            <person name="Kues U."/>
            <person name="Berka R.M."/>
            <person name="Martinez A.T."/>
            <person name="Covert S.F."/>
            <person name="Blanchette R.A."/>
            <person name="Cullen D."/>
        </authorList>
    </citation>
    <scope>NUCLEOTIDE SEQUENCE [LARGE SCALE GENOMIC DNA]</scope>
    <source>
        <strain evidence="1 2">11061_1 CR5-6</strain>
    </source>
</reference>
<dbReference type="EMBL" id="KN840535">
    <property type="protein sequence ID" value="KIP05729.1"/>
    <property type="molecule type" value="Genomic_DNA"/>
</dbReference>
<dbReference type="AlphaFoldDB" id="A0A0C3NL23"/>
<protein>
    <submittedName>
        <fullName evidence="1">Uncharacterized protein</fullName>
    </submittedName>
</protein>
<sequence length="263" mass="29394">MGSVYADVNPEDGNGFAFLSLPSASRGLSEKRWATKALPDWTEQTIFDYTQDFFILPHRCGYWTGEVETFDCGVNHARMQPNPRQIVEGELFKQNNTPPVILVAYRSPWDYDPERTFDLLIPARVTSRIEDRVCGSRYIIIDKANNAGDNDGAPVEDICIYDFDFTLALRKDIVAGDTVVEAEPTVVDSPYEQGEPRVWLSTGAPYRKVRTGVFVCGEIEVLIAEDGFVARKQSGKIRKCFKHSGLDSVILDGIPFRATATQG</sequence>
<accession>A0A0C3NL23</accession>